<dbReference type="STRING" id="196109.A0A136J7G6"/>
<dbReference type="Proteomes" id="UP000070501">
    <property type="component" value="Unassembled WGS sequence"/>
</dbReference>
<evidence type="ECO:0000313" key="4">
    <source>
        <dbReference type="Proteomes" id="UP000070501"/>
    </source>
</evidence>
<dbReference type="PANTHER" id="PTHR22852:SF0">
    <property type="entry name" value="DENTICLELESS PROTEIN HOMOLOG"/>
    <property type="match status" value="1"/>
</dbReference>
<dbReference type="SUPFAM" id="SSF50978">
    <property type="entry name" value="WD40 repeat-like"/>
    <property type="match status" value="1"/>
</dbReference>
<comment type="pathway">
    <text evidence="1">Protein modification; protein ubiquitination.</text>
</comment>
<accession>A0A136J7G6</accession>
<dbReference type="AlphaFoldDB" id="A0A136J7G6"/>
<dbReference type="InterPro" id="IPR015943">
    <property type="entry name" value="WD40/YVTN_repeat-like_dom_sf"/>
</dbReference>
<dbReference type="Gene3D" id="2.130.10.10">
    <property type="entry name" value="YVTN repeat-like/Quinoprotein amine dehydrogenase"/>
    <property type="match status" value="1"/>
</dbReference>
<dbReference type="GO" id="GO:0030674">
    <property type="term" value="F:protein-macromolecule adaptor activity"/>
    <property type="evidence" value="ECO:0007669"/>
    <property type="project" value="TreeGrafter"/>
</dbReference>
<protein>
    <recommendedName>
        <fullName evidence="5">WD40-repeat-containing domain protein</fullName>
    </recommendedName>
</protein>
<dbReference type="GO" id="GO:0043161">
    <property type="term" value="P:proteasome-mediated ubiquitin-dependent protein catabolic process"/>
    <property type="evidence" value="ECO:0007669"/>
    <property type="project" value="TreeGrafter"/>
</dbReference>
<organism evidence="3 4">
    <name type="scientific">Microdochium bolleyi</name>
    <dbReference type="NCBI Taxonomy" id="196109"/>
    <lineage>
        <taxon>Eukaryota</taxon>
        <taxon>Fungi</taxon>
        <taxon>Dikarya</taxon>
        <taxon>Ascomycota</taxon>
        <taxon>Pezizomycotina</taxon>
        <taxon>Sordariomycetes</taxon>
        <taxon>Xylariomycetidae</taxon>
        <taxon>Xylariales</taxon>
        <taxon>Microdochiaceae</taxon>
        <taxon>Microdochium</taxon>
    </lineage>
</organism>
<evidence type="ECO:0000256" key="2">
    <source>
        <dbReference type="ARBA" id="ARBA00022786"/>
    </source>
</evidence>
<dbReference type="InParanoid" id="A0A136J7G6"/>
<dbReference type="EMBL" id="KQ964248">
    <property type="protein sequence ID" value="KXJ93097.1"/>
    <property type="molecule type" value="Genomic_DNA"/>
</dbReference>
<feature type="non-terminal residue" evidence="3">
    <location>
        <position position="148"/>
    </location>
</feature>
<evidence type="ECO:0008006" key="5">
    <source>
        <dbReference type="Google" id="ProtNLM"/>
    </source>
</evidence>
<gene>
    <name evidence="3" type="ORF">Micbo1qcDRAFT_161017</name>
</gene>
<name>A0A136J7G6_9PEZI</name>
<dbReference type="GO" id="GO:0005634">
    <property type="term" value="C:nucleus"/>
    <property type="evidence" value="ECO:0007669"/>
    <property type="project" value="TreeGrafter"/>
</dbReference>
<sequence>MPSRGELPGRIGDVSVTAMQFLPPGKEHILVTACEADASIKVWDVRSIHTSRNKTAAPLSTTAPPSSHSHWRPFGISSLSLGSDASRLYAMCKDNTVYAYSTSHLILGHVPEMETRNGEAPRRRHGIVTQPGLGPLYGFRHPSFHATS</sequence>
<reference evidence="4" key="1">
    <citation type="submission" date="2016-02" db="EMBL/GenBank/DDBJ databases">
        <title>Draft genome sequence of Microdochium bolleyi, a fungal endophyte of beachgrass.</title>
        <authorList>
            <consortium name="DOE Joint Genome Institute"/>
            <person name="David A.S."/>
            <person name="May G."/>
            <person name="Haridas S."/>
            <person name="Lim J."/>
            <person name="Wang M."/>
            <person name="Labutti K."/>
            <person name="Lipzen A."/>
            <person name="Barry K."/>
            <person name="Grigoriev I.V."/>
        </authorList>
    </citation>
    <scope>NUCLEOTIDE SEQUENCE [LARGE SCALE GENOMIC DNA]</scope>
    <source>
        <strain evidence="4">J235TASD1</strain>
    </source>
</reference>
<evidence type="ECO:0000256" key="1">
    <source>
        <dbReference type="ARBA" id="ARBA00004906"/>
    </source>
</evidence>
<dbReference type="OrthoDB" id="2096344at2759"/>
<evidence type="ECO:0000313" key="3">
    <source>
        <dbReference type="EMBL" id="KXJ93097.1"/>
    </source>
</evidence>
<keyword evidence="2" id="KW-0833">Ubl conjugation pathway</keyword>
<dbReference type="PANTHER" id="PTHR22852">
    <property type="entry name" value="LETHAL 2 DENTICLELESS PROTEIN RETINOIC ACID-REGULATED NUCLEAR MATRIX-ASSOCIATED PROTEIN"/>
    <property type="match status" value="1"/>
</dbReference>
<keyword evidence="4" id="KW-1185">Reference proteome</keyword>
<proteinExistence type="predicted"/>
<dbReference type="InterPro" id="IPR051865">
    <property type="entry name" value="WD-repeat_CDT2_adapter"/>
</dbReference>
<dbReference type="InterPro" id="IPR036322">
    <property type="entry name" value="WD40_repeat_dom_sf"/>
</dbReference>